<dbReference type="Gene3D" id="2.40.50.90">
    <property type="match status" value="1"/>
</dbReference>
<feature type="coiled-coil region" evidence="1">
    <location>
        <begin position="22"/>
        <end position="49"/>
    </location>
</feature>
<dbReference type="AlphaFoldDB" id="A0A9D3MQ90"/>
<dbReference type="Proteomes" id="UP001044222">
    <property type="component" value="Unassembled WGS sequence"/>
</dbReference>
<organism evidence="3 4">
    <name type="scientific">Anguilla anguilla</name>
    <name type="common">European freshwater eel</name>
    <name type="synonym">Muraena anguilla</name>
    <dbReference type="NCBI Taxonomy" id="7936"/>
    <lineage>
        <taxon>Eukaryota</taxon>
        <taxon>Metazoa</taxon>
        <taxon>Chordata</taxon>
        <taxon>Craniata</taxon>
        <taxon>Vertebrata</taxon>
        <taxon>Euteleostomi</taxon>
        <taxon>Actinopterygii</taxon>
        <taxon>Neopterygii</taxon>
        <taxon>Teleostei</taxon>
        <taxon>Anguilliformes</taxon>
        <taxon>Anguillidae</taxon>
        <taxon>Anguilla</taxon>
    </lineage>
</organism>
<dbReference type="EMBL" id="JAFIRN010000003">
    <property type="protein sequence ID" value="KAG5853022.1"/>
    <property type="molecule type" value="Genomic_DNA"/>
</dbReference>
<proteinExistence type="predicted"/>
<dbReference type="PANTHER" id="PTHR22948">
    <property type="entry name" value="TUDOR DOMAIN CONTAINING PROTEIN"/>
    <property type="match status" value="1"/>
</dbReference>
<dbReference type="InterPro" id="IPR035437">
    <property type="entry name" value="SNase_OB-fold_sf"/>
</dbReference>
<dbReference type="Gene3D" id="2.30.30.140">
    <property type="match status" value="1"/>
</dbReference>
<evidence type="ECO:0000313" key="4">
    <source>
        <dbReference type="Proteomes" id="UP001044222"/>
    </source>
</evidence>
<dbReference type="InterPro" id="IPR002999">
    <property type="entry name" value="Tudor"/>
</dbReference>
<name>A0A9D3MQ90_ANGAN</name>
<sequence length="680" mass="75264">MVVEHQFQGSFSVTKRVLIYKLIILEQIRNTLEKELRTFTEKVNEAVQDFLNMTDARATQDCAELITTLNLKCNIIQQLATFFQELKLGIEPPCGLKVPAVTETLCPRVLSLPMSYCTSGSREIRVSDVLRFGPMLQNALMATSITNAVQTFGAMLSLHHIQMALATQSEMVLRSASSSCALNIEVCDSLSGDKRENIPVASERGSVYPLQGPRHHPGLKNVFEDPQEFPIQKVHSVVQHISPQFTEWGQGNCLRVQHQKQTASQLIRFIRNSGDNEGLVQVTFFKGKPSATPRQHEVTDKKAADKESKVPVSLEKRQFSSLVPVFKPKGNVSAGCLIYSCVVATKRELWDVADIFTEGASDVSEKPLGQEPESPVDSCGESYFEVLGVSRQGPSSAGQSRLSAAVKPDVGSGPPIAGPAPVSRVDAAVRIPEFKIRKFEEMEVTVSHVVSPSDFLIQHASSELQRLSQMMDSSLKSRSSLAQMNCVPDIGACVAAWFSEHKLWCRAQVLRICGMQADTSQTVSDGEGTGADGRHIELEVRRIDFGDTARLPLYRLRELDAQTAGVPQQALQVALANVSPVNGQDWTPDAVDWFKDKVKGRTLYARLYPQGKDVRIELFMEKGKIGAMRRGSSLSLRLAQNGHAHHDNLKRWKGSVLQKTRGKASQWEKHLISCYSQNRK</sequence>
<keyword evidence="1" id="KW-0175">Coiled coil</keyword>
<comment type="caution">
    <text evidence="3">The sequence shown here is derived from an EMBL/GenBank/DDBJ whole genome shotgun (WGS) entry which is preliminary data.</text>
</comment>
<gene>
    <name evidence="3" type="ORF">ANANG_G00068710</name>
</gene>
<dbReference type="Pfam" id="PF00567">
    <property type="entry name" value="TUDOR"/>
    <property type="match status" value="1"/>
</dbReference>
<dbReference type="SUPFAM" id="SSF63748">
    <property type="entry name" value="Tudor/PWWP/MBT"/>
    <property type="match status" value="1"/>
</dbReference>
<keyword evidence="4" id="KW-1185">Reference proteome</keyword>
<evidence type="ECO:0000256" key="1">
    <source>
        <dbReference type="SAM" id="Coils"/>
    </source>
</evidence>
<evidence type="ECO:0000259" key="2">
    <source>
        <dbReference type="Pfam" id="PF00567"/>
    </source>
</evidence>
<dbReference type="InterPro" id="IPR050621">
    <property type="entry name" value="Tudor_domain_containing"/>
</dbReference>
<accession>A0A9D3MQ90</accession>
<evidence type="ECO:0000313" key="3">
    <source>
        <dbReference type="EMBL" id="KAG5853022.1"/>
    </source>
</evidence>
<reference evidence="3" key="1">
    <citation type="submission" date="2021-01" db="EMBL/GenBank/DDBJ databases">
        <title>A chromosome-scale assembly of European eel, Anguilla anguilla.</title>
        <authorList>
            <person name="Henkel C."/>
            <person name="Jong-Raadsen S.A."/>
            <person name="Dufour S."/>
            <person name="Weltzien F.-A."/>
            <person name="Palstra A.P."/>
            <person name="Pelster B."/>
            <person name="Spaink H.P."/>
            <person name="Van Den Thillart G.E."/>
            <person name="Jansen H."/>
            <person name="Zahm M."/>
            <person name="Klopp C."/>
            <person name="Cedric C."/>
            <person name="Louis A."/>
            <person name="Berthelot C."/>
            <person name="Parey E."/>
            <person name="Roest Crollius H."/>
            <person name="Montfort J."/>
            <person name="Robinson-Rechavi M."/>
            <person name="Bucao C."/>
            <person name="Bouchez O."/>
            <person name="Gislard M."/>
            <person name="Lluch J."/>
            <person name="Milhes M."/>
            <person name="Lampietro C."/>
            <person name="Lopez Roques C."/>
            <person name="Donnadieu C."/>
            <person name="Braasch I."/>
            <person name="Desvignes T."/>
            <person name="Postlethwait J."/>
            <person name="Bobe J."/>
            <person name="Guiguen Y."/>
            <person name="Dirks R."/>
        </authorList>
    </citation>
    <scope>NUCLEOTIDE SEQUENCE</scope>
    <source>
        <strain evidence="3">Tag_6206</strain>
        <tissue evidence="3">Liver</tissue>
    </source>
</reference>
<feature type="domain" description="Tudor" evidence="2">
    <location>
        <begin position="440"/>
        <end position="510"/>
    </location>
</feature>
<protein>
    <recommendedName>
        <fullName evidence="2">Tudor domain-containing protein</fullName>
    </recommendedName>
</protein>
<dbReference type="PANTHER" id="PTHR22948:SF29">
    <property type="entry name" value="FI02030P-RELATED"/>
    <property type="match status" value="1"/>
</dbReference>
<dbReference type="OrthoDB" id="8934037at2759"/>